<dbReference type="InterPro" id="IPR006070">
    <property type="entry name" value="Sua5-like_dom"/>
</dbReference>
<gene>
    <name evidence="13" type="ordered locus">BBPR_1393</name>
</gene>
<keyword evidence="4" id="KW-0963">Cytoplasm</keyword>
<evidence type="ECO:0000313" key="13">
    <source>
        <dbReference type="EMBL" id="ADP36437.1"/>
    </source>
</evidence>
<dbReference type="PANTHER" id="PTHR17490">
    <property type="entry name" value="SUA5"/>
    <property type="match status" value="1"/>
</dbReference>
<reference evidence="13 14" key="1">
    <citation type="journal article" date="2010" name="Proc. Natl. Acad. Sci. U.S.A.">
        <title>Genome analysis of Bifidobacterium bifidum PRL2010 reveals metabolic pathways for host-derived glycan foraging.</title>
        <authorList>
            <person name="Turroni F."/>
            <person name="Bottacini F."/>
            <person name="Foroni E."/>
            <person name="Mulder I."/>
            <person name="Kim J.H."/>
            <person name="Zomer A."/>
            <person name="Sanchez B."/>
            <person name="Bidossi A."/>
            <person name="Ferrarini A."/>
            <person name="Giubellini V."/>
            <person name="Delledonne M."/>
            <person name="Henrissat B."/>
            <person name="Coutinho P."/>
            <person name="Oggioni M."/>
            <person name="Fitzgerald G.F."/>
            <person name="Mills D."/>
            <person name="Margolles A."/>
            <person name="Kelly D."/>
            <person name="van Sinderen D."/>
            <person name="Ventura M."/>
        </authorList>
    </citation>
    <scope>NUCLEOTIDE SEQUENCE [LARGE SCALE GENOMIC DNA]</scope>
    <source>
        <strain evidence="13 14">PRL2010</strain>
    </source>
</reference>
<evidence type="ECO:0000256" key="5">
    <source>
        <dbReference type="ARBA" id="ARBA00022679"/>
    </source>
</evidence>
<dbReference type="OrthoDB" id="9814580at2"/>
<evidence type="ECO:0000256" key="4">
    <source>
        <dbReference type="ARBA" id="ARBA00022490"/>
    </source>
</evidence>
<comment type="catalytic activity">
    <reaction evidence="11">
        <text>L-threonine + hydrogencarbonate + ATP = L-threonylcarbamoyladenylate + diphosphate + H2O</text>
        <dbReference type="Rhea" id="RHEA:36407"/>
        <dbReference type="ChEBI" id="CHEBI:15377"/>
        <dbReference type="ChEBI" id="CHEBI:17544"/>
        <dbReference type="ChEBI" id="CHEBI:30616"/>
        <dbReference type="ChEBI" id="CHEBI:33019"/>
        <dbReference type="ChEBI" id="CHEBI:57926"/>
        <dbReference type="ChEBI" id="CHEBI:73682"/>
        <dbReference type="EC" id="2.7.7.87"/>
    </reaction>
</comment>
<dbReference type="NCBIfam" id="TIGR00057">
    <property type="entry name" value="L-threonylcarbamoyladenylate synthase"/>
    <property type="match status" value="1"/>
</dbReference>
<dbReference type="KEGG" id="bbp:BBPR_1393"/>
<dbReference type="EMBL" id="CP001840">
    <property type="protein sequence ID" value="ADP36437.1"/>
    <property type="molecule type" value="Genomic_DNA"/>
</dbReference>
<evidence type="ECO:0000256" key="11">
    <source>
        <dbReference type="ARBA" id="ARBA00048366"/>
    </source>
</evidence>
<dbReference type="GO" id="GO:0008033">
    <property type="term" value="P:tRNA processing"/>
    <property type="evidence" value="ECO:0007669"/>
    <property type="project" value="UniProtKB-KW"/>
</dbReference>
<dbReference type="GO" id="GO:0061710">
    <property type="term" value="F:L-threonylcarbamoyladenylate synthase"/>
    <property type="evidence" value="ECO:0007669"/>
    <property type="project" value="UniProtKB-EC"/>
</dbReference>
<dbReference type="PANTHER" id="PTHR17490:SF16">
    <property type="entry name" value="THREONYLCARBAMOYL-AMP SYNTHASE"/>
    <property type="match status" value="1"/>
</dbReference>
<evidence type="ECO:0000256" key="2">
    <source>
        <dbReference type="ARBA" id="ARBA00007663"/>
    </source>
</evidence>
<organism evidence="13 14">
    <name type="scientific">Bifidobacterium bifidum (strain PRL2010)</name>
    <dbReference type="NCBI Taxonomy" id="702459"/>
    <lineage>
        <taxon>Bacteria</taxon>
        <taxon>Bacillati</taxon>
        <taxon>Actinomycetota</taxon>
        <taxon>Actinomycetes</taxon>
        <taxon>Bifidobacteriales</taxon>
        <taxon>Bifidobacteriaceae</taxon>
        <taxon>Bifidobacterium</taxon>
    </lineage>
</organism>
<comment type="similarity">
    <text evidence="2">Belongs to the SUA5 family.</text>
</comment>
<dbReference type="InterPro" id="IPR017945">
    <property type="entry name" value="DHBP_synth_RibB-like_a/b_dom"/>
</dbReference>
<dbReference type="SUPFAM" id="SSF55821">
    <property type="entry name" value="YrdC/RibB"/>
    <property type="match status" value="1"/>
</dbReference>
<dbReference type="PATRIC" id="fig|702459.3.peg.1442"/>
<dbReference type="GO" id="GO:0000049">
    <property type="term" value="F:tRNA binding"/>
    <property type="evidence" value="ECO:0007669"/>
    <property type="project" value="TreeGrafter"/>
</dbReference>
<dbReference type="Pfam" id="PF01300">
    <property type="entry name" value="Sua5_yciO_yrdC"/>
    <property type="match status" value="1"/>
</dbReference>
<evidence type="ECO:0000256" key="6">
    <source>
        <dbReference type="ARBA" id="ARBA00022694"/>
    </source>
</evidence>
<evidence type="ECO:0000256" key="8">
    <source>
        <dbReference type="ARBA" id="ARBA00022741"/>
    </source>
</evidence>
<dbReference type="GO" id="GO:0005737">
    <property type="term" value="C:cytoplasm"/>
    <property type="evidence" value="ECO:0007669"/>
    <property type="project" value="UniProtKB-SubCell"/>
</dbReference>
<sequence length="233" mass="24181">MTAAMGVIRDTGGLMSAVRKVNEESLAEAASVIAGGGLVVIPTDTVYGVACDPRNEAAIDRIYQVKSRPRFKALQVLLASVDQLDGLGLDLPSPLNRLAAQFLPGAFSPIAVAREDCTLATVSATPQGRRTQGIRVPNSALTLRILNELGPLAASSANRSGDESAQTVEEAVQAFGDDVQLYLDGGPTQGHVASTVVAADPHERDGIVILREGVIPQPVVRKAVHMNGGGLGA</sequence>
<dbReference type="HOGENOM" id="CLU_031397_3_1_11"/>
<keyword evidence="5" id="KW-0808">Transferase</keyword>
<evidence type="ECO:0000256" key="1">
    <source>
        <dbReference type="ARBA" id="ARBA00004496"/>
    </source>
</evidence>
<comment type="subcellular location">
    <subcellularLocation>
        <location evidence="1">Cytoplasm</location>
    </subcellularLocation>
</comment>
<feature type="domain" description="YrdC-like" evidence="12">
    <location>
        <begin position="23"/>
        <end position="215"/>
    </location>
</feature>
<evidence type="ECO:0000313" key="14">
    <source>
        <dbReference type="Proteomes" id="UP000002312"/>
    </source>
</evidence>
<name>A0A0H3EB78_BIFBP</name>
<evidence type="ECO:0000256" key="7">
    <source>
        <dbReference type="ARBA" id="ARBA00022695"/>
    </source>
</evidence>
<dbReference type="GO" id="GO:0006450">
    <property type="term" value="P:regulation of translational fidelity"/>
    <property type="evidence" value="ECO:0007669"/>
    <property type="project" value="TreeGrafter"/>
</dbReference>
<dbReference type="Gene3D" id="3.90.870.10">
    <property type="entry name" value="DHBP synthase"/>
    <property type="match status" value="1"/>
</dbReference>
<proteinExistence type="inferred from homology"/>
<evidence type="ECO:0000256" key="9">
    <source>
        <dbReference type="ARBA" id="ARBA00022840"/>
    </source>
</evidence>
<dbReference type="GO" id="GO:0003725">
    <property type="term" value="F:double-stranded RNA binding"/>
    <property type="evidence" value="ECO:0007669"/>
    <property type="project" value="InterPro"/>
</dbReference>
<accession>A0A0H3EB78</accession>
<evidence type="ECO:0000259" key="12">
    <source>
        <dbReference type="PROSITE" id="PS51163"/>
    </source>
</evidence>
<protein>
    <recommendedName>
        <fullName evidence="10">L-threonylcarbamoyladenylate synthase</fullName>
        <ecNumber evidence="3">2.7.7.87</ecNumber>
    </recommendedName>
    <alternativeName>
        <fullName evidence="10">L-threonylcarbamoyladenylate synthase</fullName>
    </alternativeName>
</protein>
<keyword evidence="9" id="KW-0067">ATP-binding</keyword>
<dbReference type="InterPro" id="IPR050156">
    <property type="entry name" value="TC-AMP_synthase_SUA5"/>
</dbReference>
<keyword evidence="8" id="KW-0547">Nucleotide-binding</keyword>
<dbReference type="PROSITE" id="PS51163">
    <property type="entry name" value="YRDC"/>
    <property type="match status" value="1"/>
</dbReference>
<dbReference type="eggNOG" id="COG0009">
    <property type="taxonomic scope" value="Bacteria"/>
</dbReference>
<dbReference type="GO" id="GO:0005524">
    <property type="term" value="F:ATP binding"/>
    <property type="evidence" value="ECO:0007669"/>
    <property type="project" value="UniProtKB-KW"/>
</dbReference>
<evidence type="ECO:0000256" key="3">
    <source>
        <dbReference type="ARBA" id="ARBA00012584"/>
    </source>
</evidence>
<keyword evidence="6" id="KW-0819">tRNA processing</keyword>
<dbReference type="EC" id="2.7.7.87" evidence="3"/>
<dbReference type="AlphaFoldDB" id="A0A0H3EB78"/>
<keyword evidence="7" id="KW-0548">Nucleotidyltransferase</keyword>
<dbReference type="Proteomes" id="UP000002312">
    <property type="component" value="Chromosome"/>
</dbReference>
<evidence type="ECO:0000256" key="10">
    <source>
        <dbReference type="ARBA" id="ARBA00029774"/>
    </source>
</evidence>